<dbReference type="InterPro" id="IPR047682">
    <property type="entry name" value="SepH-like"/>
</dbReference>
<feature type="compositionally biased region" description="Acidic residues" evidence="1">
    <location>
        <begin position="265"/>
        <end position="274"/>
    </location>
</feature>
<proteinExistence type="predicted"/>
<dbReference type="EMBL" id="JAGIOB010000001">
    <property type="protein sequence ID" value="MBP2418948.1"/>
    <property type="molecule type" value="Genomic_DNA"/>
</dbReference>
<feature type="compositionally biased region" description="Acidic residues" evidence="1">
    <location>
        <begin position="329"/>
        <end position="348"/>
    </location>
</feature>
<feature type="region of interest" description="Disordered" evidence="1">
    <location>
        <begin position="412"/>
        <end position="519"/>
    </location>
</feature>
<feature type="region of interest" description="Disordered" evidence="1">
    <location>
        <begin position="41"/>
        <end position="79"/>
    </location>
</feature>
<feature type="domain" description="DUF3071" evidence="2">
    <location>
        <begin position="1"/>
        <end position="191"/>
    </location>
</feature>
<dbReference type="InterPro" id="IPR021421">
    <property type="entry name" value="DUF3071"/>
</dbReference>
<feature type="compositionally biased region" description="Low complexity" evidence="1">
    <location>
        <begin position="41"/>
        <end position="53"/>
    </location>
</feature>
<feature type="compositionally biased region" description="Acidic residues" evidence="1">
    <location>
        <begin position="477"/>
        <end position="487"/>
    </location>
</feature>
<feature type="region of interest" description="Disordered" evidence="1">
    <location>
        <begin position="244"/>
        <end position="277"/>
    </location>
</feature>
<feature type="region of interest" description="Disordered" evidence="1">
    <location>
        <begin position="207"/>
        <end position="232"/>
    </location>
</feature>
<protein>
    <recommendedName>
        <fullName evidence="2">DUF3071 domain-containing protein</fullName>
    </recommendedName>
</protein>
<comment type="caution">
    <text evidence="3">The sequence shown here is derived from an EMBL/GenBank/DDBJ whole genome shotgun (WGS) entry which is preliminary data.</text>
</comment>
<name>A0ABS4ZFD3_9ACTN</name>
<evidence type="ECO:0000313" key="3">
    <source>
        <dbReference type="EMBL" id="MBP2418948.1"/>
    </source>
</evidence>
<dbReference type="NCBIfam" id="NF040712">
    <property type="entry name" value="SepH"/>
    <property type="match status" value="1"/>
</dbReference>
<feature type="compositionally biased region" description="Basic and acidic residues" evidence="1">
    <location>
        <begin position="427"/>
        <end position="443"/>
    </location>
</feature>
<evidence type="ECO:0000259" key="2">
    <source>
        <dbReference type="Pfam" id="PF11268"/>
    </source>
</evidence>
<dbReference type="Proteomes" id="UP000758168">
    <property type="component" value="Unassembled WGS sequence"/>
</dbReference>
<dbReference type="Pfam" id="PF11268">
    <property type="entry name" value="DUF3071"/>
    <property type="match status" value="1"/>
</dbReference>
<keyword evidence="4" id="KW-1185">Reference proteome</keyword>
<organism evidence="3 4">
    <name type="scientific">Microlunatus capsulatus</name>
    <dbReference type="NCBI Taxonomy" id="99117"/>
    <lineage>
        <taxon>Bacteria</taxon>
        <taxon>Bacillati</taxon>
        <taxon>Actinomycetota</taxon>
        <taxon>Actinomycetes</taxon>
        <taxon>Propionibacteriales</taxon>
        <taxon>Propionibacteriaceae</taxon>
        <taxon>Microlunatus</taxon>
    </lineage>
</organism>
<reference evidence="3 4" key="1">
    <citation type="submission" date="2021-03" db="EMBL/GenBank/DDBJ databases">
        <title>Sequencing the genomes of 1000 actinobacteria strains.</title>
        <authorList>
            <person name="Klenk H.-P."/>
        </authorList>
    </citation>
    <scope>NUCLEOTIDE SEQUENCE [LARGE SCALE GENOMIC DNA]</scope>
    <source>
        <strain evidence="3 4">DSM 12936</strain>
    </source>
</reference>
<gene>
    <name evidence="3" type="ORF">JOF54_003870</name>
</gene>
<evidence type="ECO:0000256" key="1">
    <source>
        <dbReference type="SAM" id="MobiDB-lite"/>
    </source>
</evidence>
<feature type="compositionally biased region" description="Low complexity" evidence="1">
    <location>
        <begin position="244"/>
        <end position="264"/>
    </location>
</feature>
<accession>A0ABS4ZFD3</accession>
<dbReference type="RefSeq" id="WP_210058916.1">
    <property type="nucleotide sequence ID" value="NZ_BAAAMH010000011.1"/>
</dbReference>
<sequence length="519" mass="55308">MRSAHLVGPSPDGRSLVLTTDDGDELAVVVDDRLRDAVRGTTGTTTATTTTAGTAGGGTARAARPRPGRGENAMDTSLSPRDIQMRVRAGESLEDVAEVAGIPYERVERFAAPVLAEREHLALMALAASVRRRGETSGHRTLRATVAERLLKRGVDADAVVWDSHRLEDGRWAVTAGYALDGEEHHATFTFDQRGRYSVAADDEARRLIGEQPPVAPGTRRRSDAADEPTVDLSDELALVRATQEAADARAAARPATPPAGDALPPEDEDDGDDGVLPGALVTEAVLTEVVVEQTEISTYRTLRAVPFEDDDTALPPEPVRGPAEELLLPEEPDEEAPVEDSVDEQPVDEQPAGEPPAVPGVEDPSELTTLYAMLGSDGYSEDSPRVYAGLSDASAVPETAGGHWEPAIVVDYPVEPSPANEAELPAAEHPDRSRVPMDDKAAVELSTPVDPGPPPADRLPGTDEPAPPYARTDEADRAEEAEEFQLESEPPPEKKPKRKRAAVPSWDEIMFGGPKPGS</sequence>
<feature type="region of interest" description="Disordered" evidence="1">
    <location>
        <begin position="329"/>
        <end position="386"/>
    </location>
</feature>
<evidence type="ECO:0000313" key="4">
    <source>
        <dbReference type="Proteomes" id="UP000758168"/>
    </source>
</evidence>